<keyword evidence="2" id="KW-1185">Reference proteome</keyword>
<protein>
    <submittedName>
        <fullName evidence="1">Uncharacterized protein</fullName>
    </submittedName>
</protein>
<evidence type="ECO:0000313" key="2">
    <source>
        <dbReference type="Proteomes" id="UP000326565"/>
    </source>
</evidence>
<dbReference type="Proteomes" id="UP000326565">
    <property type="component" value="Unassembled WGS sequence"/>
</dbReference>
<proteinExistence type="predicted"/>
<organism evidence="1 2">
    <name type="scientific">Aspergillus leporis</name>
    <dbReference type="NCBI Taxonomy" id="41062"/>
    <lineage>
        <taxon>Eukaryota</taxon>
        <taxon>Fungi</taxon>
        <taxon>Dikarya</taxon>
        <taxon>Ascomycota</taxon>
        <taxon>Pezizomycotina</taxon>
        <taxon>Eurotiomycetes</taxon>
        <taxon>Eurotiomycetidae</taxon>
        <taxon>Eurotiales</taxon>
        <taxon>Aspergillaceae</taxon>
        <taxon>Aspergillus</taxon>
        <taxon>Aspergillus subgen. Circumdati</taxon>
    </lineage>
</organism>
<evidence type="ECO:0000313" key="1">
    <source>
        <dbReference type="EMBL" id="KAB8075929.1"/>
    </source>
</evidence>
<accession>A0A5N5X5H6</accession>
<gene>
    <name evidence="1" type="ORF">BDV29DRAFT_98175</name>
</gene>
<name>A0A5N5X5H6_9EURO</name>
<reference evidence="1 2" key="1">
    <citation type="submission" date="2019-04" db="EMBL/GenBank/DDBJ databases">
        <title>Friends and foes A comparative genomics study of 23 Aspergillus species from section Flavi.</title>
        <authorList>
            <consortium name="DOE Joint Genome Institute"/>
            <person name="Kjaerbolling I."/>
            <person name="Vesth T."/>
            <person name="Frisvad J.C."/>
            <person name="Nybo J.L."/>
            <person name="Theobald S."/>
            <person name="Kildgaard S."/>
            <person name="Isbrandt T."/>
            <person name="Kuo A."/>
            <person name="Sato A."/>
            <person name="Lyhne E.K."/>
            <person name="Kogle M.E."/>
            <person name="Wiebenga A."/>
            <person name="Kun R.S."/>
            <person name="Lubbers R.J."/>
            <person name="Makela M.R."/>
            <person name="Barry K."/>
            <person name="Chovatia M."/>
            <person name="Clum A."/>
            <person name="Daum C."/>
            <person name="Haridas S."/>
            <person name="He G."/>
            <person name="LaButti K."/>
            <person name="Lipzen A."/>
            <person name="Mondo S."/>
            <person name="Riley R."/>
            <person name="Salamov A."/>
            <person name="Simmons B.A."/>
            <person name="Magnuson J.K."/>
            <person name="Henrissat B."/>
            <person name="Mortensen U.H."/>
            <person name="Larsen T.O."/>
            <person name="Devries R.P."/>
            <person name="Grigoriev I.V."/>
            <person name="Machida M."/>
            <person name="Baker S.E."/>
            <person name="Andersen M.R."/>
        </authorList>
    </citation>
    <scope>NUCLEOTIDE SEQUENCE [LARGE SCALE GENOMIC DNA]</scope>
    <source>
        <strain evidence="1 2">CBS 151.66</strain>
    </source>
</reference>
<dbReference type="EMBL" id="ML732187">
    <property type="protein sequence ID" value="KAB8075929.1"/>
    <property type="molecule type" value="Genomic_DNA"/>
</dbReference>
<sequence>MRVAGGASAYSYVSAYTLLCSSVRCQQRLFNIKWMGHCLPNQSDLVYLRPTRAKTSKNSFRGTLFLGCMPKTLEVIRYRYQVTPQRMGSK</sequence>
<dbReference type="AlphaFoldDB" id="A0A5N5X5H6"/>